<gene>
    <name evidence="11" type="ORF">FQA47_023185</name>
</gene>
<comment type="subcellular location">
    <subcellularLocation>
        <location evidence="4">Cell junction</location>
    </subcellularLocation>
    <subcellularLocation>
        <location evidence="3">Cytoplasm</location>
        <location evidence="3">Cytoskeleton</location>
    </subcellularLocation>
    <subcellularLocation>
        <location evidence="1">Cytoplasmic vesicle membrane</location>
    </subcellularLocation>
    <subcellularLocation>
        <location evidence="2">Membrane</location>
        <topology evidence="2">Peripheral membrane protein</topology>
    </subcellularLocation>
</comment>
<proteinExistence type="predicted"/>
<evidence type="ECO:0000256" key="9">
    <source>
        <dbReference type="ARBA" id="ARBA00023329"/>
    </source>
</evidence>
<evidence type="ECO:0000256" key="8">
    <source>
        <dbReference type="ARBA" id="ARBA00023212"/>
    </source>
</evidence>
<keyword evidence="8" id="KW-0206">Cytoskeleton</keyword>
<evidence type="ECO:0000256" key="6">
    <source>
        <dbReference type="ARBA" id="ARBA00022949"/>
    </source>
</evidence>
<keyword evidence="6" id="KW-0965">Cell junction</keyword>
<name>A0A834CT64_ORYME</name>
<dbReference type="AlphaFoldDB" id="A0A834CT64"/>
<keyword evidence="9" id="KW-0968">Cytoplasmic vesicle</keyword>
<evidence type="ECO:0000259" key="10">
    <source>
        <dbReference type="PROSITE" id="PS50106"/>
    </source>
</evidence>
<evidence type="ECO:0000313" key="11">
    <source>
        <dbReference type="EMBL" id="KAF6732090.1"/>
    </source>
</evidence>
<dbReference type="GO" id="GO:0070161">
    <property type="term" value="C:anchoring junction"/>
    <property type="evidence" value="ECO:0007669"/>
    <property type="project" value="UniProtKB-SubCell"/>
</dbReference>
<dbReference type="EMBL" id="WKFB01000198">
    <property type="protein sequence ID" value="KAF6732090.1"/>
    <property type="molecule type" value="Genomic_DNA"/>
</dbReference>
<dbReference type="InterPro" id="IPR036034">
    <property type="entry name" value="PDZ_sf"/>
</dbReference>
<dbReference type="InterPro" id="IPR001478">
    <property type="entry name" value="PDZ"/>
</dbReference>
<keyword evidence="5" id="KW-0963">Cytoplasm</keyword>
<protein>
    <submittedName>
        <fullName evidence="11">Rho GTPase-activating protein 21-B</fullName>
    </submittedName>
</protein>
<dbReference type="PROSITE" id="PS50106">
    <property type="entry name" value="PDZ"/>
    <property type="match status" value="1"/>
</dbReference>
<dbReference type="Gene3D" id="2.30.42.10">
    <property type="match status" value="1"/>
</dbReference>
<dbReference type="SMART" id="SM00228">
    <property type="entry name" value="PDZ"/>
    <property type="match status" value="1"/>
</dbReference>
<evidence type="ECO:0000256" key="3">
    <source>
        <dbReference type="ARBA" id="ARBA00004245"/>
    </source>
</evidence>
<dbReference type="Pfam" id="PF17820">
    <property type="entry name" value="PDZ_6"/>
    <property type="match status" value="1"/>
</dbReference>
<dbReference type="Proteomes" id="UP000646548">
    <property type="component" value="Unassembled WGS sequence"/>
</dbReference>
<evidence type="ECO:0000313" key="12">
    <source>
        <dbReference type="Proteomes" id="UP000646548"/>
    </source>
</evidence>
<evidence type="ECO:0000256" key="2">
    <source>
        <dbReference type="ARBA" id="ARBA00004170"/>
    </source>
</evidence>
<sequence>MDTIFVKQVKEGGPAHEAGLCTGDRIVKVNGASIIGKAYGEVISLIQDSGDFLELCVMPKDEDILQLLNLF</sequence>
<dbReference type="InterPro" id="IPR041489">
    <property type="entry name" value="PDZ_6"/>
</dbReference>
<evidence type="ECO:0000256" key="4">
    <source>
        <dbReference type="ARBA" id="ARBA00004282"/>
    </source>
</evidence>
<reference evidence="11" key="1">
    <citation type="journal article" name="BMC Genomics">
        <title>Long-read sequencing and de novo genome assembly of marine medaka (Oryzias melastigma).</title>
        <authorList>
            <person name="Liang P."/>
            <person name="Saqib H.S.A."/>
            <person name="Ni X."/>
            <person name="Shen Y."/>
        </authorList>
    </citation>
    <scope>NUCLEOTIDE SEQUENCE</scope>
    <source>
        <strain evidence="11">Bigg-433</strain>
    </source>
</reference>
<accession>A0A834CT64</accession>
<dbReference type="GO" id="GO:0030659">
    <property type="term" value="C:cytoplasmic vesicle membrane"/>
    <property type="evidence" value="ECO:0007669"/>
    <property type="project" value="UniProtKB-SubCell"/>
</dbReference>
<dbReference type="GO" id="GO:0005856">
    <property type="term" value="C:cytoskeleton"/>
    <property type="evidence" value="ECO:0007669"/>
    <property type="project" value="UniProtKB-SubCell"/>
</dbReference>
<comment type="caution">
    <text evidence="11">The sequence shown here is derived from an EMBL/GenBank/DDBJ whole genome shotgun (WGS) entry which is preliminary data.</text>
</comment>
<dbReference type="PANTHER" id="PTHR23175:SF16">
    <property type="entry name" value="RHO GTPASE-ACTIVATING PROTEIN 21"/>
    <property type="match status" value="1"/>
</dbReference>
<evidence type="ECO:0000256" key="1">
    <source>
        <dbReference type="ARBA" id="ARBA00004156"/>
    </source>
</evidence>
<organism evidence="11 12">
    <name type="scientific">Oryzias melastigma</name>
    <name type="common">Marine medaka</name>
    <dbReference type="NCBI Taxonomy" id="30732"/>
    <lineage>
        <taxon>Eukaryota</taxon>
        <taxon>Metazoa</taxon>
        <taxon>Chordata</taxon>
        <taxon>Craniata</taxon>
        <taxon>Vertebrata</taxon>
        <taxon>Euteleostomi</taxon>
        <taxon>Actinopterygii</taxon>
        <taxon>Neopterygii</taxon>
        <taxon>Teleostei</taxon>
        <taxon>Neoteleostei</taxon>
        <taxon>Acanthomorphata</taxon>
        <taxon>Ovalentaria</taxon>
        <taxon>Atherinomorphae</taxon>
        <taxon>Beloniformes</taxon>
        <taxon>Adrianichthyidae</taxon>
        <taxon>Oryziinae</taxon>
        <taxon>Oryzias</taxon>
    </lineage>
</organism>
<feature type="domain" description="PDZ" evidence="10">
    <location>
        <begin position="1"/>
        <end position="61"/>
    </location>
</feature>
<keyword evidence="7" id="KW-0472">Membrane</keyword>
<dbReference type="PANTHER" id="PTHR23175">
    <property type="entry name" value="PDZ DOMAIN-CONTAINING PROTEIN"/>
    <property type="match status" value="1"/>
</dbReference>
<evidence type="ECO:0000256" key="7">
    <source>
        <dbReference type="ARBA" id="ARBA00023136"/>
    </source>
</evidence>
<dbReference type="SUPFAM" id="SSF50156">
    <property type="entry name" value="PDZ domain-like"/>
    <property type="match status" value="1"/>
</dbReference>
<evidence type="ECO:0000256" key="5">
    <source>
        <dbReference type="ARBA" id="ARBA00022490"/>
    </source>
</evidence>